<feature type="domain" description="Poly-beta-hydroxybutyrate polymerase N-terminal" evidence="7">
    <location>
        <begin position="112"/>
        <end position="284"/>
    </location>
</feature>
<feature type="region of interest" description="Disordered" evidence="5">
    <location>
        <begin position="1"/>
        <end position="20"/>
    </location>
</feature>
<evidence type="ECO:0000256" key="1">
    <source>
        <dbReference type="ARBA" id="ARBA00004496"/>
    </source>
</evidence>
<dbReference type="OrthoDB" id="7208816at2"/>
<feature type="region of interest" description="Disordered" evidence="5">
    <location>
        <begin position="574"/>
        <end position="595"/>
    </location>
</feature>
<evidence type="ECO:0000259" key="7">
    <source>
        <dbReference type="Pfam" id="PF07167"/>
    </source>
</evidence>
<proteinExistence type="predicted"/>
<dbReference type="AlphaFoldDB" id="A0A143DF54"/>
<dbReference type="InterPro" id="IPR051321">
    <property type="entry name" value="PHA/PHB_synthase"/>
</dbReference>
<dbReference type="GO" id="GO:0042619">
    <property type="term" value="P:poly-hydroxybutyrate biosynthetic process"/>
    <property type="evidence" value="ECO:0007669"/>
    <property type="project" value="InterPro"/>
</dbReference>
<dbReference type="GeneID" id="53317385"/>
<dbReference type="GO" id="GO:0005737">
    <property type="term" value="C:cytoplasm"/>
    <property type="evidence" value="ECO:0007669"/>
    <property type="project" value="UniProtKB-SubCell"/>
</dbReference>
<dbReference type="NCBIfam" id="TIGR01838">
    <property type="entry name" value="PHA_synth_I"/>
    <property type="match status" value="1"/>
</dbReference>
<dbReference type="KEGG" id="hjo:AY555_09490"/>
<evidence type="ECO:0000256" key="3">
    <source>
        <dbReference type="ARBA" id="ARBA00022679"/>
    </source>
</evidence>
<dbReference type="GO" id="GO:0016746">
    <property type="term" value="F:acyltransferase activity"/>
    <property type="evidence" value="ECO:0007669"/>
    <property type="project" value="UniProtKB-KW"/>
</dbReference>
<dbReference type="InterPro" id="IPR000073">
    <property type="entry name" value="AB_hydrolase_1"/>
</dbReference>
<evidence type="ECO:0000259" key="6">
    <source>
        <dbReference type="Pfam" id="PF00561"/>
    </source>
</evidence>
<feature type="domain" description="AB hydrolase-1" evidence="6">
    <location>
        <begin position="286"/>
        <end position="526"/>
    </location>
</feature>
<dbReference type="InterPro" id="IPR010941">
    <property type="entry name" value="PhaC_N"/>
</dbReference>
<feature type="compositionally biased region" description="Basic and acidic residues" evidence="5">
    <location>
        <begin position="1"/>
        <end position="11"/>
    </location>
</feature>
<dbReference type="Pfam" id="PF07167">
    <property type="entry name" value="PhaC_N"/>
    <property type="match status" value="1"/>
</dbReference>
<evidence type="ECO:0000313" key="9">
    <source>
        <dbReference type="Proteomes" id="UP000076066"/>
    </source>
</evidence>
<comment type="subcellular location">
    <subcellularLocation>
        <location evidence="1">Cytoplasm</location>
    </subcellularLocation>
</comment>
<dbReference type="PANTHER" id="PTHR36837">
    <property type="entry name" value="POLY(3-HYDROXYALKANOATE) POLYMERASE SUBUNIT PHAC"/>
    <property type="match status" value="1"/>
</dbReference>
<dbReference type="InterPro" id="IPR010963">
    <property type="entry name" value="PHA_synth_I"/>
</dbReference>
<evidence type="ECO:0000256" key="2">
    <source>
        <dbReference type="ARBA" id="ARBA00022490"/>
    </source>
</evidence>
<dbReference type="STRING" id="1549855.AY555_09490"/>
<dbReference type="SUPFAM" id="SSF53474">
    <property type="entry name" value="alpha/beta-Hydrolases"/>
    <property type="match status" value="1"/>
</dbReference>
<dbReference type="InterPro" id="IPR029058">
    <property type="entry name" value="AB_hydrolase_fold"/>
</dbReference>
<dbReference type="PANTHER" id="PTHR36837:SF5">
    <property type="entry name" value="POLY-3-HYDROXYBUTYRATE SYNTHASE"/>
    <property type="match status" value="1"/>
</dbReference>
<evidence type="ECO:0000256" key="4">
    <source>
        <dbReference type="ARBA" id="ARBA00023315"/>
    </source>
</evidence>
<dbReference type="RefSeq" id="WP_066136065.1">
    <property type="nucleotide sequence ID" value="NZ_CP014525.1"/>
</dbReference>
<organism evidence="8 9">
    <name type="scientific">Haematospirillum jordaniae</name>
    <dbReference type="NCBI Taxonomy" id="1549855"/>
    <lineage>
        <taxon>Bacteria</taxon>
        <taxon>Pseudomonadati</taxon>
        <taxon>Pseudomonadota</taxon>
        <taxon>Alphaproteobacteria</taxon>
        <taxon>Rhodospirillales</taxon>
        <taxon>Novispirillaceae</taxon>
        <taxon>Haematospirillum</taxon>
    </lineage>
</organism>
<dbReference type="Pfam" id="PF00561">
    <property type="entry name" value="Abhydrolase_1"/>
    <property type="match status" value="1"/>
</dbReference>
<keyword evidence="3" id="KW-0808">Transferase</keyword>
<protein>
    <submittedName>
        <fullName evidence="8">Class I poly(R)-hydroxyalkanoic acid synthase</fullName>
    </submittedName>
</protein>
<keyword evidence="4" id="KW-0012">Acyltransferase</keyword>
<gene>
    <name evidence="8" type="ORF">AY555_09490</name>
</gene>
<reference evidence="8 9" key="1">
    <citation type="submission" date="2016-02" db="EMBL/GenBank/DDBJ databases">
        <title>Complete Genome of H5569, the type strain of the newly described species Haematospirillium jordaniae.</title>
        <authorList>
            <person name="Nicholson A.C."/>
            <person name="Humrighouse B.W."/>
            <person name="Loparov V."/>
            <person name="McQuiston J.R."/>
        </authorList>
    </citation>
    <scope>NUCLEOTIDE SEQUENCE [LARGE SCALE GENOMIC DNA]</scope>
    <source>
        <strain evidence="8 9">H5569</strain>
    </source>
</reference>
<dbReference type="Proteomes" id="UP000076066">
    <property type="component" value="Chromosome"/>
</dbReference>
<name>A0A143DF54_9PROT</name>
<keyword evidence="2" id="KW-0963">Cytoplasm</keyword>
<dbReference type="Gene3D" id="3.40.50.1820">
    <property type="entry name" value="alpha/beta hydrolase"/>
    <property type="match status" value="1"/>
</dbReference>
<evidence type="ECO:0000313" key="8">
    <source>
        <dbReference type="EMBL" id="AMW35375.1"/>
    </source>
</evidence>
<sequence length="604" mass="68132">MPDKSPDHPARPDAQIPDPTDISRALSSIAERSQRLIQEFIRRHPENAEPDTLDPLNIAGAFLEMTTRLMADPARLVEAQVSLWQDYVNLWQNTALRMMGEKAAPVVEPDKNDKRFRDEAWQDNELFDFIKQSYLLTARWIRSTVKDVEGLDEQSARKVDFYTRQFVDAMAPSNFVLTNPEVLRITAETGGENLIKGLEHLLSDLERGRGRLRISMTDENAFDIGRNVASTPGQVIFQNDLIQLIQYAPSTETVKNVPLLVIPPWINKYYILDLRENNSLVKWCVDQGFSVFIISWVNPDERLAAKSFEDYMTEGPLAAIEAIKAQTHTASIHALGYCLGGTLLACTLAWLKANGQNKCITSATLMAALTDFSDPGEISVFIDDEQLEVLDSKMSRTGYLDGADMAHSFNMLRSNELIWSFVVNNYLLGKEPFPFDLLYWNSDSTRMPASMHSFYLHNMYRENNLVKPSGITLKGTPINLHCVDTPVYMLSCREDHIAPWKATYAATHIFTGKVRFVLGASGHIAGVINPPAAGKYAYWTNGQKARTPDDWLQKAKEHKGSWWTDWMAWLKPQSGEDVPARDPEHGPLTPIEPAPGQYVRIRTG</sequence>
<accession>A0A143DF54</accession>
<dbReference type="EMBL" id="CP014525">
    <property type="protein sequence ID" value="AMW35375.1"/>
    <property type="molecule type" value="Genomic_DNA"/>
</dbReference>
<evidence type="ECO:0000256" key="5">
    <source>
        <dbReference type="SAM" id="MobiDB-lite"/>
    </source>
</evidence>
<keyword evidence="9" id="KW-1185">Reference proteome</keyword>